<dbReference type="STRING" id="54.SAMN02745121_06844"/>
<dbReference type="SUPFAM" id="SSF53474">
    <property type="entry name" value="alpha/beta-Hydrolases"/>
    <property type="match status" value="1"/>
</dbReference>
<evidence type="ECO:0000313" key="3">
    <source>
        <dbReference type="Proteomes" id="UP000199400"/>
    </source>
</evidence>
<organism evidence="2 3">
    <name type="scientific">Nannocystis exedens</name>
    <dbReference type="NCBI Taxonomy" id="54"/>
    <lineage>
        <taxon>Bacteria</taxon>
        <taxon>Pseudomonadati</taxon>
        <taxon>Myxococcota</taxon>
        <taxon>Polyangia</taxon>
        <taxon>Nannocystales</taxon>
        <taxon>Nannocystaceae</taxon>
        <taxon>Nannocystis</taxon>
    </lineage>
</organism>
<dbReference type="Gene3D" id="3.40.50.1820">
    <property type="entry name" value="alpha/beta hydrolase"/>
    <property type="match status" value="1"/>
</dbReference>
<reference evidence="3" key="1">
    <citation type="submission" date="2016-10" db="EMBL/GenBank/DDBJ databases">
        <authorList>
            <person name="Varghese N."/>
            <person name="Submissions S."/>
        </authorList>
    </citation>
    <scope>NUCLEOTIDE SEQUENCE [LARGE SCALE GENOMIC DNA]</scope>
    <source>
        <strain evidence="3">ATCC 25963</strain>
    </source>
</reference>
<keyword evidence="3" id="KW-1185">Reference proteome</keyword>
<dbReference type="EMBL" id="FOMX01000028">
    <property type="protein sequence ID" value="SFF08706.1"/>
    <property type="molecule type" value="Genomic_DNA"/>
</dbReference>
<evidence type="ECO:0000313" key="2">
    <source>
        <dbReference type="EMBL" id="SFF08706.1"/>
    </source>
</evidence>
<protein>
    <recommendedName>
        <fullName evidence="1">Serine aminopeptidase S33 domain-containing protein</fullName>
    </recommendedName>
</protein>
<dbReference type="InterPro" id="IPR022742">
    <property type="entry name" value="Hydrolase_4"/>
</dbReference>
<dbReference type="PANTHER" id="PTHR12277">
    <property type="entry name" value="ALPHA/BETA HYDROLASE DOMAIN-CONTAINING PROTEIN"/>
    <property type="match status" value="1"/>
</dbReference>
<proteinExistence type="predicted"/>
<accession>A0A1I2FW09</accession>
<dbReference type="Pfam" id="PF12146">
    <property type="entry name" value="Hydrolase_4"/>
    <property type="match status" value="1"/>
</dbReference>
<gene>
    <name evidence="2" type="ORF">SAMN02745121_06844</name>
</gene>
<dbReference type="RefSeq" id="WP_096331554.1">
    <property type="nucleotide sequence ID" value="NZ_FOMX01000028.1"/>
</dbReference>
<dbReference type="AlphaFoldDB" id="A0A1I2FW09"/>
<name>A0A1I2FW09_9BACT</name>
<dbReference type="Proteomes" id="UP000199400">
    <property type="component" value="Unassembled WGS sequence"/>
</dbReference>
<sequence length="277" mass="29370">MWSVPGVLVVLFLAGGLAYTASCALQERLIFPRQYANQHALARPPVGVTSLWSRAPDGPQVEAWFIPARGASADSPGPAVMFFHGNGELIDHQLTLAASYVARGVSVLLPEYRGYGRSEGTPSQAAIVGDMVRFYDELAARPEVDPARVVFHGRSLGGGVASALAAARAPAALILESTFTSLAALARSQGLPEGLCRHPFRTDRVLPTLQRPLLILHGSEDEVIPVAHGRSLHASVPGSTYVELPGRHNDFPRDRAAYDAALVAFLRAAGVLVAAPS</sequence>
<dbReference type="PANTHER" id="PTHR12277:SF79">
    <property type="entry name" value="XAA-PRO DIPEPTIDYL-PEPTIDASE-RELATED"/>
    <property type="match status" value="1"/>
</dbReference>
<dbReference type="InterPro" id="IPR029058">
    <property type="entry name" value="AB_hydrolase_fold"/>
</dbReference>
<dbReference type="OrthoDB" id="9777090at2"/>
<evidence type="ECO:0000259" key="1">
    <source>
        <dbReference type="Pfam" id="PF12146"/>
    </source>
</evidence>
<feature type="domain" description="Serine aminopeptidase S33" evidence="1">
    <location>
        <begin position="76"/>
        <end position="183"/>
    </location>
</feature>